<dbReference type="EMBL" id="FOCX01000022">
    <property type="protein sequence ID" value="SEO90343.1"/>
    <property type="molecule type" value="Genomic_DNA"/>
</dbReference>
<reference evidence="5" key="1">
    <citation type="submission" date="2016-10" db="EMBL/GenBank/DDBJ databases">
        <authorList>
            <person name="Varghese N."/>
            <person name="Submissions S."/>
        </authorList>
    </citation>
    <scope>NUCLEOTIDE SEQUENCE [LARGE SCALE GENOMIC DNA]</scope>
    <source>
        <strain evidence="5">IBRC-M 10043</strain>
    </source>
</reference>
<evidence type="ECO:0000256" key="1">
    <source>
        <dbReference type="SAM" id="MobiDB-lite"/>
    </source>
</evidence>
<gene>
    <name evidence="4" type="ORF">SAMN05216388_102268</name>
</gene>
<dbReference type="RefSeq" id="WP_092662940.1">
    <property type="nucleotide sequence ID" value="NZ_FOCX01000022.1"/>
</dbReference>
<feature type="region of interest" description="Disordered" evidence="1">
    <location>
        <begin position="1"/>
        <end position="45"/>
    </location>
</feature>
<evidence type="ECO:0000313" key="5">
    <source>
        <dbReference type="Proteomes" id="UP000198775"/>
    </source>
</evidence>
<dbReference type="InterPro" id="IPR055743">
    <property type="entry name" value="DUF7319"/>
</dbReference>
<evidence type="ECO:0000259" key="3">
    <source>
        <dbReference type="Pfam" id="PF24003"/>
    </source>
</evidence>
<proteinExistence type="predicted"/>
<dbReference type="AlphaFoldDB" id="A0A1H8TIG1"/>
<keyword evidence="2" id="KW-0812">Transmembrane</keyword>
<keyword evidence="2" id="KW-0472">Membrane</keyword>
<feature type="transmembrane region" description="Helical" evidence="2">
    <location>
        <begin position="202"/>
        <end position="223"/>
    </location>
</feature>
<name>A0A1H8TIG1_9EURY</name>
<feature type="domain" description="DUF7319" evidence="3">
    <location>
        <begin position="60"/>
        <end position="258"/>
    </location>
</feature>
<keyword evidence="5" id="KW-1185">Reference proteome</keyword>
<evidence type="ECO:0000313" key="4">
    <source>
        <dbReference type="EMBL" id="SEO90343.1"/>
    </source>
</evidence>
<protein>
    <recommendedName>
        <fullName evidence="3">DUF7319 domain-containing protein</fullName>
    </recommendedName>
</protein>
<dbReference type="Pfam" id="PF24003">
    <property type="entry name" value="DUF7319"/>
    <property type="match status" value="1"/>
</dbReference>
<feature type="region of interest" description="Disordered" evidence="1">
    <location>
        <begin position="250"/>
        <end position="296"/>
    </location>
</feature>
<sequence length="296" mass="31968">MADPESTSAGDEDGPADTEAGAPAGEHPEEAEAVSTEELREQVESQYDFDNFGPEQMAEMSAEEWDAAFDPDTWITGEELLDRVEADLKNRVVVRDVFARVERLKDGRVVAYSDEGYAAVYPDGTVEGFGTVLRDVKPVVALCSMDEYDVPDMPEGAVLPEPTEVPEGSGELGNLMLQLVGGMQVLAGIGLLGAWIVFSLNVVAIVAGFAFLVIGVALFFTVANARLSDRFRAEEYRNRLRAIGIEDGERPDFLPVEDDEWREATDGLGGAPSTEIEGSSAPDEEDAEERDSGPIS</sequence>
<keyword evidence="2" id="KW-1133">Transmembrane helix</keyword>
<organism evidence="4 5">
    <name type="scientific">Halorientalis persicus</name>
    <dbReference type="NCBI Taxonomy" id="1367881"/>
    <lineage>
        <taxon>Archaea</taxon>
        <taxon>Methanobacteriati</taxon>
        <taxon>Methanobacteriota</taxon>
        <taxon>Stenosarchaea group</taxon>
        <taxon>Halobacteria</taxon>
        <taxon>Halobacteriales</taxon>
        <taxon>Haloarculaceae</taxon>
        <taxon>Halorientalis</taxon>
    </lineage>
</organism>
<feature type="transmembrane region" description="Helical" evidence="2">
    <location>
        <begin position="175"/>
        <end position="196"/>
    </location>
</feature>
<dbReference type="OrthoDB" id="213250at2157"/>
<evidence type="ECO:0000256" key="2">
    <source>
        <dbReference type="SAM" id="Phobius"/>
    </source>
</evidence>
<dbReference type="Proteomes" id="UP000198775">
    <property type="component" value="Unassembled WGS sequence"/>
</dbReference>
<accession>A0A1H8TIG1</accession>